<evidence type="ECO:0000313" key="2">
    <source>
        <dbReference type="Proteomes" id="UP000035199"/>
    </source>
</evidence>
<dbReference type="EMBL" id="CP011542">
    <property type="protein sequence ID" value="AKK06884.1"/>
    <property type="molecule type" value="Genomic_DNA"/>
</dbReference>
<dbReference type="InterPro" id="IPR011004">
    <property type="entry name" value="Trimer_LpxA-like_sf"/>
</dbReference>
<accession>A0A0G3H0E5</accession>
<keyword evidence="2" id="KW-1185">Reference proteome</keyword>
<gene>
    <name evidence="1" type="ORF">CMUST_12940</name>
</gene>
<dbReference type="Proteomes" id="UP000035199">
    <property type="component" value="Chromosome"/>
</dbReference>
<dbReference type="STRING" id="571915.CMUST_12940"/>
<evidence type="ECO:0000313" key="1">
    <source>
        <dbReference type="EMBL" id="AKK06884.1"/>
    </source>
</evidence>
<dbReference type="Gene3D" id="2.160.10.10">
    <property type="entry name" value="Hexapeptide repeat proteins"/>
    <property type="match status" value="1"/>
</dbReference>
<proteinExistence type="predicted"/>
<name>A0A0G3H0E5_9CORY</name>
<protein>
    <submittedName>
        <fullName evidence="1">Uncharacterized protein</fullName>
    </submittedName>
</protein>
<sequence length="299" mass="31695">MIASSTDSKTEPHFTFTGATQVFAGHTVHQIKARINLPHAGVVAGDIGGWVETTDSLRDNAWIFDDACVYQGAQVTGDAIVRGNVAVFGHAHIGESAVVEGSGEIRDYARVYGCAQVQGRGSVVDHSHVYGWATVSENATVSEGAQIYGHAHVAGNAAISGGAHVCGQSHIAGSATLSNGSVVCGHAVITGEVAISGGAQVSATARIEHYDDILIINRTGLVEDTITVFRTDDQGSSNHVIAMGKWRGTIESLQFEISHPRHGSGERSDFEQDRLQAEVHALIPLLNTRIEQWRSRVLA</sequence>
<organism evidence="1 2">
    <name type="scientific">Corynebacterium mustelae</name>
    <dbReference type="NCBI Taxonomy" id="571915"/>
    <lineage>
        <taxon>Bacteria</taxon>
        <taxon>Bacillati</taxon>
        <taxon>Actinomycetota</taxon>
        <taxon>Actinomycetes</taxon>
        <taxon>Mycobacteriales</taxon>
        <taxon>Corynebacteriaceae</taxon>
        <taxon>Corynebacterium</taxon>
    </lineage>
</organism>
<dbReference type="KEGG" id="cmv:CMUST_12940"/>
<dbReference type="SUPFAM" id="SSF51161">
    <property type="entry name" value="Trimeric LpxA-like enzymes"/>
    <property type="match status" value="1"/>
</dbReference>
<dbReference type="AlphaFoldDB" id="A0A0G3H0E5"/>
<reference evidence="2" key="2">
    <citation type="submission" date="2015-05" db="EMBL/GenBank/DDBJ databases">
        <title>Complete genome sequence of Corynebacterium mustelae DSM 45274, isolated from various tissues of a male ferret with lethal sepsis.</title>
        <authorList>
            <person name="Ruckert C."/>
            <person name="Albersmeier A."/>
            <person name="Winkler A."/>
            <person name="Tauch A."/>
        </authorList>
    </citation>
    <scope>NUCLEOTIDE SEQUENCE [LARGE SCALE GENOMIC DNA]</scope>
    <source>
        <strain evidence="2">DSM 45274</strain>
    </source>
</reference>
<dbReference type="PATRIC" id="fig|571915.4.peg.2772"/>
<reference evidence="1 2" key="1">
    <citation type="journal article" date="2015" name="Genome Announc.">
        <title>Complete Genome Sequence of the Type Strain Corynebacterium mustelae DSM 45274, Isolated from Various Tissues of a Male Ferret with Lethal Sepsis.</title>
        <authorList>
            <person name="Ruckert C."/>
            <person name="Eimer J."/>
            <person name="Winkler A."/>
            <person name="Tauch A."/>
        </authorList>
    </citation>
    <scope>NUCLEOTIDE SEQUENCE [LARGE SCALE GENOMIC DNA]</scope>
    <source>
        <strain evidence="1 2">DSM 45274</strain>
    </source>
</reference>